<dbReference type="Proteomes" id="UP000184267">
    <property type="component" value="Unassembled WGS sequence"/>
</dbReference>
<keyword evidence="3" id="KW-1185">Reference proteome</keyword>
<comment type="caution">
    <text evidence="2">The sequence shown here is derived from an EMBL/GenBank/DDBJ whole genome shotgun (WGS) entry which is preliminary data.</text>
</comment>
<feature type="region of interest" description="Disordered" evidence="1">
    <location>
        <begin position="1"/>
        <end position="31"/>
    </location>
</feature>
<dbReference type="EMBL" id="MNAD01001012">
    <property type="protein sequence ID" value="OJT08773.1"/>
    <property type="molecule type" value="Genomic_DNA"/>
</dbReference>
<evidence type="ECO:0000256" key="1">
    <source>
        <dbReference type="SAM" id="MobiDB-lite"/>
    </source>
</evidence>
<gene>
    <name evidence="2" type="ORF">TRAPUB_328</name>
</gene>
<accession>A0A1M2VMI7</accession>
<organism evidence="2 3">
    <name type="scientific">Trametes pubescens</name>
    <name type="common">White-rot fungus</name>
    <dbReference type="NCBI Taxonomy" id="154538"/>
    <lineage>
        <taxon>Eukaryota</taxon>
        <taxon>Fungi</taxon>
        <taxon>Dikarya</taxon>
        <taxon>Basidiomycota</taxon>
        <taxon>Agaricomycotina</taxon>
        <taxon>Agaricomycetes</taxon>
        <taxon>Polyporales</taxon>
        <taxon>Polyporaceae</taxon>
        <taxon>Trametes</taxon>
    </lineage>
</organism>
<dbReference type="AlphaFoldDB" id="A0A1M2VMI7"/>
<protein>
    <submittedName>
        <fullName evidence="2">Uncharacterized protein</fullName>
    </submittedName>
</protein>
<name>A0A1M2VMI7_TRAPU</name>
<proteinExistence type="predicted"/>
<evidence type="ECO:0000313" key="2">
    <source>
        <dbReference type="EMBL" id="OJT08773.1"/>
    </source>
</evidence>
<sequence length="89" mass="9557">MGECRENESRTGYNHSQAKRYDKAGDGKGPAKGLGCSYGDATRWNGSPRFVSPVFLEADALIGNAELEKMKADPERPCEQAAYAVGLGC</sequence>
<reference evidence="2 3" key="1">
    <citation type="submission" date="2016-10" db="EMBL/GenBank/DDBJ databases">
        <title>Genome sequence of the basidiomycete white-rot fungus Trametes pubescens.</title>
        <authorList>
            <person name="Makela M.R."/>
            <person name="Granchi Z."/>
            <person name="Peng M."/>
            <person name="De Vries R.P."/>
            <person name="Grigoriev I."/>
            <person name="Riley R."/>
            <person name="Hilden K."/>
        </authorList>
    </citation>
    <scope>NUCLEOTIDE SEQUENCE [LARGE SCALE GENOMIC DNA]</scope>
    <source>
        <strain evidence="2 3">FBCC735</strain>
    </source>
</reference>
<evidence type="ECO:0000313" key="3">
    <source>
        <dbReference type="Proteomes" id="UP000184267"/>
    </source>
</evidence>